<dbReference type="PANTHER" id="PTHR12066:SF0">
    <property type="entry name" value="TELOMERASE REVERSE TRANSCRIPTASE"/>
    <property type="match status" value="1"/>
</dbReference>
<evidence type="ECO:0000256" key="8">
    <source>
        <dbReference type="ARBA" id="ARBA00022842"/>
    </source>
</evidence>
<comment type="caution">
    <text evidence="15">The sequence shown here is derived from an EMBL/GenBank/DDBJ whole genome shotgun (WGS) entry which is preliminary data.</text>
</comment>
<dbReference type="Pfam" id="PF00078">
    <property type="entry name" value="RVT_1"/>
    <property type="match status" value="1"/>
</dbReference>
<dbReference type="InterPro" id="IPR043502">
    <property type="entry name" value="DNA/RNA_pol_sf"/>
</dbReference>
<dbReference type="PRINTS" id="PR01365">
    <property type="entry name" value="TELOMERASERT"/>
</dbReference>
<keyword evidence="9 13" id="KW-0779">Telomere</keyword>
<keyword evidence="5 13" id="KW-0808">Transferase</keyword>
<name>A0A976IKD0_BRELC</name>
<reference evidence="15 16" key="1">
    <citation type="journal article" date="2021" name="Genome Biol.">
        <title>AFLAP: assembly-free linkage analysis pipeline using k-mers from genome sequencing data.</title>
        <authorList>
            <person name="Fletcher K."/>
            <person name="Zhang L."/>
            <person name="Gil J."/>
            <person name="Han R."/>
            <person name="Cavanaugh K."/>
            <person name="Michelmore R."/>
        </authorList>
    </citation>
    <scope>NUCLEOTIDE SEQUENCE [LARGE SCALE GENOMIC DNA]</scope>
    <source>
        <strain evidence="15 16">SF5</strain>
    </source>
</reference>
<comment type="subcellular location">
    <subcellularLocation>
        <location evidence="13">Nucleus</location>
    </subcellularLocation>
    <subcellularLocation>
        <location evidence="13">Chromosome</location>
        <location evidence="13">Telomere</location>
    </subcellularLocation>
</comment>
<keyword evidence="7 13" id="KW-0479">Metal-binding</keyword>
<keyword evidence="6 13" id="KW-0548">Nucleotidyltransferase</keyword>
<feature type="domain" description="Reverse transcriptase" evidence="14">
    <location>
        <begin position="537"/>
        <end position="886"/>
    </location>
</feature>
<dbReference type="AlphaFoldDB" id="A0A976IKD0"/>
<dbReference type="GO" id="GO:0042162">
    <property type="term" value="F:telomeric DNA binding"/>
    <property type="evidence" value="ECO:0007669"/>
    <property type="project" value="TreeGrafter"/>
</dbReference>
<dbReference type="OrthoDB" id="289721at2759"/>
<dbReference type="GO" id="GO:0003720">
    <property type="term" value="F:telomerase activity"/>
    <property type="evidence" value="ECO:0007669"/>
    <property type="project" value="InterPro"/>
</dbReference>
<keyword evidence="10 13" id="KW-0695">RNA-directed DNA polymerase</keyword>
<dbReference type="GO" id="GO:0000781">
    <property type="term" value="C:chromosome, telomeric region"/>
    <property type="evidence" value="ECO:0007669"/>
    <property type="project" value="UniProtKB-SubCell"/>
</dbReference>
<evidence type="ECO:0000256" key="9">
    <source>
        <dbReference type="ARBA" id="ARBA00022895"/>
    </source>
</evidence>
<sequence length="899" mass="103350">MNDLIARAATLRSYLRSAAQNCAAYGDDTLMENLTQLLNEDVAFVLDHTFLIQPSIKTEEAFPRSPWSSKACISNTELVHHAIRQLLARNHTTHWEDANLLTLGYREVTPGATGHRVTQSDDVVCYYPNTLVAALKKPLWGAVHKLIGDDLMMHLLLNFTIFVQLKETPDSYMQLAGKSLRQELHQTMCCSIEKREKVSINFVMYARAHRRNRAFASSNILVKASERSGLISRTEACRILRMIFPKFASQKRLSKRLINLIPTIQTMVSKFKVCPVEKLAKELVPVNAGFRKFMTDNPKIKRKTAEWDARTMTSPQPMILSIQRKAVEDGYLTQSEDLASHADRKRKRREEAIELLSNASTRFLKKKLDEPNHVQKKCRIEAHGGRNRRNAYDIYISPKLQEHKEDISILSGFATSKKKIYRLIRKFLASIVPKDIWGSNDTKKNWKCIKTMLHKVIFSRKHDVLSLKKLTQDVAAVSPNELIKRRQLVQELVYWVITSLVFPVLRNLFYVTEAEGTAKEVIILALDDLDGEILQPFNAQTLRSERQLATSRMRLLPKSSGIRPLMNLSNAIGHTKVSVNKSFEALHRVLTFEMERQPERLVGASVQNIDEIHARLKPLIRQITQCSRCAERRSDYRDIPMAYGVTVDVERCFDTIRPRKLYQMLKKALQEDEYLIRKHWVGHQVTPLTLADHDETLPSASLYFKLERPAYPSGELLGFDEVAARSKIKNTMLVDGVLYDYLKKSTALGLLKEHLSTNVVHINGHEFVQRCGIPQGSVISTILCNIYYAHFERHVLRKRFPKVCEPISVSCCQHEELFRYTDDFMFITTDLNRAHQFLKVMQEGHHDYGCFVNVAKSQTNFAVQNENNQTAISSPKEYLAWCGMLIELKNFQVYVNYEK</sequence>
<proteinExistence type="inferred from homology"/>
<dbReference type="GO" id="GO:0046872">
    <property type="term" value="F:metal ion binding"/>
    <property type="evidence" value="ECO:0007669"/>
    <property type="project" value="UniProtKB-KW"/>
</dbReference>
<evidence type="ECO:0000256" key="12">
    <source>
        <dbReference type="ARBA" id="ARBA00048173"/>
    </source>
</evidence>
<dbReference type="InterPro" id="IPR000477">
    <property type="entry name" value="RT_dom"/>
</dbReference>
<evidence type="ECO:0000256" key="13">
    <source>
        <dbReference type="RuleBase" id="RU365061"/>
    </source>
</evidence>
<comment type="function">
    <text evidence="13">Telomerase is a ribonucleoprotein enzyme essential for the replication of chromosome termini in most eukaryotes. It elongates telomeres. It is a reverse transcriptase that adds simple sequence repeats to chromosome ends by copying a template sequence within the RNA component of the enzyme.</text>
</comment>
<dbReference type="RefSeq" id="XP_067822910.1">
    <property type="nucleotide sequence ID" value="XM_067961887.1"/>
</dbReference>
<evidence type="ECO:0000256" key="11">
    <source>
        <dbReference type="ARBA" id="ARBA00023242"/>
    </source>
</evidence>
<dbReference type="GO" id="GO:0000333">
    <property type="term" value="C:telomerase catalytic core complex"/>
    <property type="evidence" value="ECO:0007669"/>
    <property type="project" value="TreeGrafter"/>
</dbReference>
<evidence type="ECO:0000256" key="10">
    <source>
        <dbReference type="ARBA" id="ARBA00022918"/>
    </source>
</evidence>
<dbReference type="GeneID" id="94347558"/>
<dbReference type="SMART" id="SM00975">
    <property type="entry name" value="Telomerase_RBD"/>
    <property type="match status" value="1"/>
</dbReference>
<keyword evidence="11 13" id="KW-0539">Nucleus</keyword>
<evidence type="ECO:0000256" key="2">
    <source>
        <dbReference type="ARBA" id="ARBA00012493"/>
    </source>
</evidence>
<dbReference type="CDD" id="cd01648">
    <property type="entry name" value="TERT"/>
    <property type="match status" value="1"/>
</dbReference>
<accession>A0A976IKD0</accession>
<evidence type="ECO:0000256" key="4">
    <source>
        <dbReference type="ARBA" id="ARBA00022454"/>
    </source>
</evidence>
<dbReference type="Proteomes" id="UP000294530">
    <property type="component" value="Unassembled WGS sequence"/>
</dbReference>
<dbReference type="Gene3D" id="3.30.70.2630">
    <property type="match status" value="1"/>
</dbReference>
<evidence type="ECO:0000256" key="7">
    <source>
        <dbReference type="ARBA" id="ARBA00022723"/>
    </source>
</evidence>
<dbReference type="PROSITE" id="PS50878">
    <property type="entry name" value="RT_POL"/>
    <property type="match status" value="1"/>
</dbReference>
<evidence type="ECO:0000259" key="14">
    <source>
        <dbReference type="PROSITE" id="PS50878"/>
    </source>
</evidence>
<dbReference type="InterPro" id="IPR003545">
    <property type="entry name" value="Telomerase_RT"/>
</dbReference>
<keyword evidence="8 13" id="KW-0460">Magnesium</keyword>
<protein>
    <recommendedName>
        <fullName evidence="3 13">Telomerase reverse transcriptase</fullName>
        <ecNumber evidence="2 13">2.7.7.49</ecNumber>
    </recommendedName>
    <alternativeName>
        <fullName evidence="13">Telomerase catalytic subunit</fullName>
    </alternativeName>
</protein>
<dbReference type="InterPro" id="IPR021891">
    <property type="entry name" value="Telomerase_RBD"/>
</dbReference>
<dbReference type="EMBL" id="SHOA02000001">
    <property type="protein sequence ID" value="TDH73412.1"/>
    <property type="molecule type" value="Genomic_DNA"/>
</dbReference>
<gene>
    <name evidence="15" type="ORF">CCR75_003794</name>
</gene>
<comment type="similarity">
    <text evidence="1 13">Belongs to the reverse transcriptase family. Telomerase subfamily.</text>
</comment>
<evidence type="ECO:0000256" key="5">
    <source>
        <dbReference type="ARBA" id="ARBA00022679"/>
    </source>
</evidence>
<dbReference type="Gene3D" id="1.10.132.70">
    <property type="match status" value="1"/>
</dbReference>
<evidence type="ECO:0000313" key="16">
    <source>
        <dbReference type="Proteomes" id="UP000294530"/>
    </source>
</evidence>
<keyword evidence="4 13" id="KW-0158">Chromosome</keyword>
<evidence type="ECO:0000256" key="3">
    <source>
        <dbReference type="ARBA" id="ARBA00016182"/>
    </source>
</evidence>
<evidence type="ECO:0000256" key="6">
    <source>
        <dbReference type="ARBA" id="ARBA00022695"/>
    </source>
</evidence>
<dbReference type="EC" id="2.7.7.49" evidence="2 13"/>
<dbReference type="PANTHER" id="PTHR12066">
    <property type="entry name" value="TELOMERASE REVERSE TRANSCRIPTASE"/>
    <property type="match status" value="1"/>
</dbReference>
<comment type="catalytic activity">
    <reaction evidence="12 13">
        <text>DNA(n) + a 2'-deoxyribonucleoside 5'-triphosphate = DNA(n+1) + diphosphate</text>
        <dbReference type="Rhea" id="RHEA:22508"/>
        <dbReference type="Rhea" id="RHEA-COMP:17339"/>
        <dbReference type="Rhea" id="RHEA-COMP:17340"/>
        <dbReference type="ChEBI" id="CHEBI:33019"/>
        <dbReference type="ChEBI" id="CHEBI:61560"/>
        <dbReference type="ChEBI" id="CHEBI:173112"/>
        <dbReference type="EC" id="2.7.7.49"/>
    </reaction>
</comment>
<keyword evidence="16" id="KW-1185">Reference proteome</keyword>
<dbReference type="GO" id="GO:0007004">
    <property type="term" value="P:telomere maintenance via telomerase"/>
    <property type="evidence" value="ECO:0007669"/>
    <property type="project" value="TreeGrafter"/>
</dbReference>
<evidence type="ECO:0000313" key="15">
    <source>
        <dbReference type="EMBL" id="TDH73412.1"/>
    </source>
</evidence>
<organism evidence="15 16">
    <name type="scientific">Bremia lactucae</name>
    <name type="common">Lettuce downy mildew</name>
    <dbReference type="NCBI Taxonomy" id="4779"/>
    <lineage>
        <taxon>Eukaryota</taxon>
        <taxon>Sar</taxon>
        <taxon>Stramenopiles</taxon>
        <taxon>Oomycota</taxon>
        <taxon>Peronosporomycetes</taxon>
        <taxon>Peronosporales</taxon>
        <taxon>Peronosporaceae</taxon>
        <taxon>Bremia</taxon>
    </lineage>
</organism>
<dbReference type="Pfam" id="PF12009">
    <property type="entry name" value="Telomerase_RBD"/>
    <property type="match status" value="1"/>
</dbReference>
<dbReference type="SUPFAM" id="SSF56672">
    <property type="entry name" value="DNA/RNA polymerases"/>
    <property type="match status" value="1"/>
</dbReference>
<dbReference type="GO" id="GO:0070034">
    <property type="term" value="F:telomerase RNA binding"/>
    <property type="evidence" value="ECO:0007669"/>
    <property type="project" value="TreeGrafter"/>
</dbReference>
<evidence type="ECO:0000256" key="1">
    <source>
        <dbReference type="ARBA" id="ARBA00008001"/>
    </source>
</evidence>
<dbReference type="KEGG" id="blac:94347558"/>